<dbReference type="SUPFAM" id="SSF48208">
    <property type="entry name" value="Six-hairpin glycosidases"/>
    <property type="match status" value="1"/>
</dbReference>
<dbReference type="InterPro" id="IPR008928">
    <property type="entry name" value="6-hairpin_glycosidase_sf"/>
</dbReference>
<gene>
    <name evidence="1" type="ordered locus">Ferpe_1721</name>
</gene>
<name>H9UE34_FERPD</name>
<proteinExistence type="predicted"/>
<accession>H9UE34</accession>
<dbReference type="PATRIC" id="fig|771875.3.peg.1742"/>
<dbReference type="eggNOG" id="COG1331">
    <property type="taxonomic scope" value="Bacteria"/>
</dbReference>
<dbReference type="KEGG" id="fpe:Ferpe_1721"/>
<evidence type="ECO:0000313" key="2">
    <source>
        <dbReference type="Proteomes" id="UP000007384"/>
    </source>
</evidence>
<dbReference type="AlphaFoldDB" id="H9UE34"/>
<organism evidence="1 2">
    <name type="scientific">Fervidobacterium pennivorans (strain DSM 9078 / Ven5)</name>
    <dbReference type="NCBI Taxonomy" id="771875"/>
    <lineage>
        <taxon>Bacteria</taxon>
        <taxon>Thermotogati</taxon>
        <taxon>Thermotogota</taxon>
        <taxon>Thermotogae</taxon>
        <taxon>Thermotogales</taxon>
        <taxon>Fervidobacteriaceae</taxon>
        <taxon>Fervidobacterium</taxon>
    </lineage>
</organism>
<dbReference type="Proteomes" id="UP000007384">
    <property type="component" value="Chromosome"/>
</dbReference>
<evidence type="ECO:0000313" key="1">
    <source>
        <dbReference type="EMBL" id="AFG35777.1"/>
    </source>
</evidence>
<dbReference type="HOGENOM" id="CLU_384914_0_0_0"/>
<evidence type="ECO:0008006" key="3">
    <source>
        <dbReference type="Google" id="ProtNLM"/>
    </source>
</evidence>
<keyword evidence="2" id="KW-1185">Reference proteome</keyword>
<reference evidence="1" key="1">
    <citation type="submission" date="2012-03" db="EMBL/GenBank/DDBJ databases">
        <title>Complete sequence of Fervidobacterium pennivorans DSM 9078.</title>
        <authorList>
            <consortium name="US DOE Joint Genome Institute"/>
            <person name="Lucas S."/>
            <person name="Han J."/>
            <person name="Lapidus A."/>
            <person name="Cheng J.-F."/>
            <person name="Goodwin L."/>
            <person name="Pitluck S."/>
            <person name="Peters L."/>
            <person name="Ovchinnikova G."/>
            <person name="Lu M."/>
            <person name="Detter J.C."/>
            <person name="Han C."/>
            <person name="Tapia R."/>
            <person name="Land M."/>
            <person name="Hauser L."/>
            <person name="Kyrpides N."/>
            <person name="Ivanova N."/>
            <person name="Pagani I."/>
            <person name="Noll K.M."/>
            <person name="Woyke T."/>
        </authorList>
    </citation>
    <scope>NUCLEOTIDE SEQUENCE</scope>
    <source>
        <strain evidence="1">DSM 9078</strain>
    </source>
</reference>
<dbReference type="EMBL" id="CP003260">
    <property type="protein sequence ID" value="AFG35777.1"/>
    <property type="molecule type" value="Genomic_DNA"/>
</dbReference>
<sequence>MGMLLAIVGFSNLNFNITHLERLSEWFALDGEMVKGYWVYAENKGNAFIPVSALNEGDFCVDDVARVVLLYSEAYELTKDSKYLNLALDAAKFVVKMQASDGEFYNFAYKDGTINKYGITSQKSAGWWALRAFWGLSKLAKFTDDSKIHEAVKKTYNALKRKPPTSADQLALYILGLCNYYEVYQSSEVLKEINKYATDLLDYEIKNFDSLKGFFTVYKDRLLWNGWGNHYIEALLRAYKITGNEKFLSVAEKSLISQASIMISTGLIYSIQNYFKLYPELAYALECTAVPLVLLYDIEKDEKYALLSSLAISWLFGGNRLGVRMFGENGEGYDGMEYMHYNRNAGAESTICSLRTILHGMKLPETYQTLAMNPELIGRSGVIVLEAEAFDIGISSAKMVTGDYGSGASLQMDGKGRIRKQNIENGTYYILLSGNFSNTTITVSSKTSVKKDLTGKGLFEIGIVEIEGNLSVSNSNSCNIDQIILIPQQLGISFDKKNPKTVLYDIPSQTLKIKNRQIFTSKSKEFSFESIAKLEYSGTFGLVDLSDFYNNDGIGTPQNPANFDNLGGVVGAYLPQNEIDEGIIYLNNVPFYLKTIGMDNIRCDGQVIVLPEKLYVKKIYILAAANHGDYNVKFTIDNSDYELNIHDWCNSPKDIVFDYRYISSGEKQYIKCGIDTYVLEINDFVSKIILPQQINVHIFALTIER</sequence>
<dbReference type="STRING" id="771875.Ferpe_1721"/>
<dbReference type="GO" id="GO:0005975">
    <property type="term" value="P:carbohydrate metabolic process"/>
    <property type="evidence" value="ECO:0007669"/>
    <property type="project" value="InterPro"/>
</dbReference>
<protein>
    <recommendedName>
        <fullName evidence="3">D-glucuronyl C5-epimerase C-terminal domain-containing protein</fullName>
    </recommendedName>
</protein>